<evidence type="ECO:0008006" key="3">
    <source>
        <dbReference type="Google" id="ProtNLM"/>
    </source>
</evidence>
<organism evidence="1 2">
    <name type="scientific">Spirochaeta isovalerica</name>
    <dbReference type="NCBI Taxonomy" id="150"/>
    <lineage>
        <taxon>Bacteria</taxon>
        <taxon>Pseudomonadati</taxon>
        <taxon>Spirochaetota</taxon>
        <taxon>Spirochaetia</taxon>
        <taxon>Spirochaetales</taxon>
        <taxon>Spirochaetaceae</taxon>
        <taxon>Spirochaeta</taxon>
    </lineage>
</organism>
<dbReference type="AlphaFoldDB" id="A0A841R8C6"/>
<proteinExistence type="predicted"/>
<dbReference type="RefSeq" id="WP_184747771.1">
    <property type="nucleotide sequence ID" value="NZ_JACHGJ010000006.1"/>
</dbReference>
<gene>
    <name evidence="1" type="ORF">HNR50_003214</name>
</gene>
<name>A0A841R8C6_9SPIO</name>
<sequence>MIFKDVPNDLDETWNHGALWGGMASTVDNADMVFYYRSSIEILLSNFQDKMEPYEVINPLLFLYRHTLELYLKVILSKWDNDFRPKEYNHNLKKLLNHVVQNSMEHDVSIPDKAKQIIIDFHEHDSGSFTFRYGEGFKDGEYWIDFNKLRRKMDWLFDGFERILKLRFVPNTEVAYE</sequence>
<comment type="caution">
    <text evidence="1">The sequence shown here is derived from an EMBL/GenBank/DDBJ whole genome shotgun (WGS) entry which is preliminary data.</text>
</comment>
<protein>
    <recommendedName>
        <fullName evidence="3">HEPN domain-containing protein</fullName>
    </recommendedName>
</protein>
<reference evidence="1 2" key="1">
    <citation type="submission" date="2020-08" db="EMBL/GenBank/DDBJ databases">
        <title>Genomic Encyclopedia of Type Strains, Phase IV (KMG-IV): sequencing the most valuable type-strain genomes for metagenomic binning, comparative biology and taxonomic classification.</title>
        <authorList>
            <person name="Goeker M."/>
        </authorList>
    </citation>
    <scope>NUCLEOTIDE SEQUENCE [LARGE SCALE GENOMIC DNA]</scope>
    <source>
        <strain evidence="1 2">DSM 2461</strain>
    </source>
</reference>
<dbReference type="Proteomes" id="UP000587760">
    <property type="component" value="Unassembled WGS sequence"/>
</dbReference>
<evidence type="ECO:0000313" key="1">
    <source>
        <dbReference type="EMBL" id="MBB6481534.1"/>
    </source>
</evidence>
<dbReference type="EMBL" id="JACHGJ010000006">
    <property type="protein sequence ID" value="MBB6481534.1"/>
    <property type="molecule type" value="Genomic_DNA"/>
</dbReference>
<accession>A0A841R8C6</accession>
<evidence type="ECO:0000313" key="2">
    <source>
        <dbReference type="Proteomes" id="UP000587760"/>
    </source>
</evidence>
<keyword evidence="2" id="KW-1185">Reference proteome</keyword>